<dbReference type="eggNOG" id="COG0009">
    <property type="taxonomic scope" value="Bacteria"/>
</dbReference>
<comment type="subcellular location">
    <subcellularLocation>
        <location evidence="1 13">Cytoplasm</location>
    </subcellularLocation>
</comment>
<dbReference type="STRING" id="1385514.N782_06270"/>
<evidence type="ECO:0000256" key="9">
    <source>
        <dbReference type="ARBA" id="ARBA00022741"/>
    </source>
</evidence>
<evidence type="ECO:0000256" key="8">
    <source>
        <dbReference type="ARBA" id="ARBA00022695"/>
    </source>
</evidence>
<evidence type="ECO:0000256" key="3">
    <source>
        <dbReference type="ARBA" id="ARBA00012584"/>
    </source>
</evidence>
<evidence type="ECO:0000256" key="7">
    <source>
        <dbReference type="ARBA" id="ARBA00022694"/>
    </source>
</evidence>
<dbReference type="InterPro" id="IPR038385">
    <property type="entry name" value="Sua5/YwlC_C"/>
</dbReference>
<dbReference type="EMBL" id="AVBF01000041">
    <property type="protein sequence ID" value="KGP71983.1"/>
    <property type="molecule type" value="Genomic_DNA"/>
</dbReference>
<comment type="similarity">
    <text evidence="2 13">Belongs to the SUA5 family.</text>
</comment>
<dbReference type="RefSeq" id="WP_036821345.1">
    <property type="nucleotide sequence ID" value="NZ_AVBF01000041.1"/>
</dbReference>
<feature type="binding site" evidence="14">
    <location>
        <position position="158"/>
    </location>
    <ligand>
        <name>ATP</name>
        <dbReference type="ChEBI" id="CHEBI:30616"/>
    </ligand>
</feature>
<dbReference type="FunFam" id="3.40.50.11030:FF:000001">
    <property type="entry name" value="Threonylcarbamoyl-AMP synthase"/>
    <property type="match status" value="1"/>
</dbReference>
<evidence type="ECO:0000256" key="13">
    <source>
        <dbReference type="PIRNR" id="PIRNR004930"/>
    </source>
</evidence>
<accession>A0A0A2TC30</accession>
<evidence type="ECO:0000256" key="4">
    <source>
        <dbReference type="ARBA" id="ARBA00015492"/>
    </source>
</evidence>
<feature type="binding site" evidence="14">
    <location>
        <position position="42"/>
    </location>
    <ligand>
        <name>L-threonine</name>
        <dbReference type="ChEBI" id="CHEBI:57926"/>
    </ligand>
</feature>
<keyword evidence="6 13" id="KW-0808">Transferase</keyword>
<dbReference type="EC" id="2.7.7.87" evidence="3 13"/>
<keyword evidence="10 13" id="KW-0067">ATP-binding</keyword>
<feature type="binding site" evidence="14">
    <location>
        <position position="128"/>
    </location>
    <ligand>
        <name>L-threonine</name>
        <dbReference type="ChEBI" id="CHEBI:57926"/>
    </ligand>
</feature>
<name>A0A0A2TC30_9BACI</name>
<evidence type="ECO:0000256" key="14">
    <source>
        <dbReference type="PIRSR" id="PIRSR004930-1"/>
    </source>
</evidence>
<dbReference type="GO" id="GO:0003725">
    <property type="term" value="F:double-stranded RNA binding"/>
    <property type="evidence" value="ECO:0007669"/>
    <property type="project" value="UniProtKB-UniRule"/>
</dbReference>
<dbReference type="PIRSF" id="PIRSF004930">
    <property type="entry name" value="Tln_factor_SUA5"/>
    <property type="match status" value="1"/>
</dbReference>
<evidence type="ECO:0000313" key="17">
    <source>
        <dbReference type="Proteomes" id="UP000030147"/>
    </source>
</evidence>
<dbReference type="InterPro" id="IPR017945">
    <property type="entry name" value="DHBP_synth_RibB-like_a/b_dom"/>
</dbReference>
<comment type="catalytic activity">
    <reaction evidence="12 13">
        <text>L-threonine + hydrogencarbonate + ATP = L-threonylcarbamoyladenylate + diphosphate + H2O</text>
        <dbReference type="Rhea" id="RHEA:36407"/>
        <dbReference type="ChEBI" id="CHEBI:15377"/>
        <dbReference type="ChEBI" id="CHEBI:17544"/>
        <dbReference type="ChEBI" id="CHEBI:30616"/>
        <dbReference type="ChEBI" id="CHEBI:33019"/>
        <dbReference type="ChEBI" id="CHEBI:57926"/>
        <dbReference type="ChEBI" id="CHEBI:73682"/>
        <dbReference type="EC" id="2.7.7.87"/>
    </reaction>
</comment>
<dbReference type="NCBIfam" id="TIGR00057">
    <property type="entry name" value="L-threonylcarbamoyladenylate synthase"/>
    <property type="match status" value="1"/>
</dbReference>
<dbReference type="Pfam" id="PF01300">
    <property type="entry name" value="Sua5_yciO_yrdC"/>
    <property type="match status" value="1"/>
</dbReference>
<dbReference type="Proteomes" id="UP000030147">
    <property type="component" value="Unassembled WGS sequence"/>
</dbReference>
<feature type="binding site" evidence="14">
    <location>
        <position position="188"/>
    </location>
    <ligand>
        <name>L-threonine</name>
        <dbReference type="ChEBI" id="CHEBI:57926"/>
    </ligand>
</feature>
<evidence type="ECO:0000256" key="5">
    <source>
        <dbReference type="ARBA" id="ARBA00022490"/>
    </source>
</evidence>
<dbReference type="InterPro" id="IPR005145">
    <property type="entry name" value="Sua5_C"/>
</dbReference>
<dbReference type="GO" id="GO:0000049">
    <property type="term" value="F:tRNA binding"/>
    <property type="evidence" value="ECO:0007669"/>
    <property type="project" value="TreeGrafter"/>
</dbReference>
<proteinExistence type="inferred from homology"/>
<sequence>MGTYETKFWNVNEQHIDHTNEHILEAASLLKKQEVVAFPTETVYGLGADATSEAAVERIFAAKGRPADNPLIVHLANKEQIKEVVEEIPEVAHPLIERFLPGPLTLIFKSNGSCARNVTAGLPTVAVRIPDHPVAKALLEACQLPLAAPSANRSGRPSPTSAQHVYKDLHGRVAGIVDGGTTGVGLESTVLDCTGEVPVILRPGGVTKQDLEAVIGEVEVDGALDNNEQGQPKSPGMKYTHYAPEAPLWLIEGNLSFFQHQIDEQRRNGNRVGVIASQEHASSLSADQVQTCGSRQDLRQVAEQLYHSLRVFDPEKIDVILCETFPKEGMGEAVMNRLAKAATQKISQP</sequence>
<feature type="binding site" evidence="14">
    <location>
        <position position="148"/>
    </location>
    <ligand>
        <name>L-threonine</name>
        <dbReference type="ChEBI" id="CHEBI:57926"/>
    </ligand>
</feature>
<keyword evidence="9 13" id="KW-0547">Nucleotide-binding</keyword>
<keyword evidence="7 13" id="KW-0819">tRNA processing</keyword>
<feature type="binding site" evidence="14">
    <location>
        <position position="242"/>
    </location>
    <ligand>
        <name>ATP</name>
        <dbReference type="ChEBI" id="CHEBI:30616"/>
    </ligand>
</feature>
<dbReference type="InterPro" id="IPR050156">
    <property type="entry name" value="TC-AMP_synthase_SUA5"/>
</dbReference>
<dbReference type="Gene3D" id="3.90.870.10">
    <property type="entry name" value="DHBP synthase"/>
    <property type="match status" value="1"/>
</dbReference>
<evidence type="ECO:0000256" key="11">
    <source>
        <dbReference type="ARBA" id="ARBA00029774"/>
    </source>
</evidence>
<reference evidence="16 17" key="1">
    <citation type="journal article" date="2015" name="Stand. Genomic Sci.">
        <title>High quality draft genome sequence of the moderately halophilic bacterium Pontibacillus yanchengensis Y32(T) and comparison among Pontibacillus genomes.</title>
        <authorList>
            <person name="Huang J."/>
            <person name="Qiao Z.X."/>
            <person name="Tang J.W."/>
            <person name="Wang G."/>
        </authorList>
    </citation>
    <scope>NUCLEOTIDE SEQUENCE [LARGE SCALE GENOMIC DNA]</scope>
    <source>
        <strain evidence="16 17">Y32</strain>
    </source>
</reference>
<dbReference type="Gene3D" id="3.40.50.11030">
    <property type="entry name" value="Threonylcarbamoyl-AMP synthase, C-terminal domain"/>
    <property type="match status" value="1"/>
</dbReference>
<comment type="function">
    <text evidence="13">Required for the formation of a threonylcarbamoyl group on adenosine at position 37 (t(6)A37) in tRNAs that read codons beginning with adenine.</text>
</comment>
<keyword evidence="17" id="KW-1185">Reference proteome</keyword>
<evidence type="ECO:0000256" key="2">
    <source>
        <dbReference type="ARBA" id="ARBA00007663"/>
    </source>
</evidence>
<feature type="domain" description="YrdC-like" evidence="15">
    <location>
        <begin position="20"/>
        <end position="206"/>
    </location>
</feature>
<evidence type="ECO:0000256" key="12">
    <source>
        <dbReference type="ARBA" id="ARBA00048366"/>
    </source>
</evidence>
<feature type="binding site" evidence="14">
    <location>
        <position position="74"/>
    </location>
    <ligand>
        <name>L-threonine</name>
        <dbReference type="ChEBI" id="CHEBI:57926"/>
    </ligand>
</feature>
<keyword evidence="5 13" id="KW-0963">Cytoplasm</keyword>
<dbReference type="Pfam" id="PF03481">
    <property type="entry name" value="Sua5_C"/>
    <property type="match status" value="1"/>
</dbReference>
<dbReference type="PANTHER" id="PTHR17490">
    <property type="entry name" value="SUA5"/>
    <property type="match status" value="1"/>
</dbReference>
<evidence type="ECO:0000313" key="16">
    <source>
        <dbReference type="EMBL" id="KGP71983.1"/>
    </source>
</evidence>
<evidence type="ECO:0000259" key="15">
    <source>
        <dbReference type="PROSITE" id="PS51163"/>
    </source>
</evidence>
<dbReference type="GO" id="GO:0005524">
    <property type="term" value="F:ATP binding"/>
    <property type="evidence" value="ECO:0007669"/>
    <property type="project" value="UniProtKB-UniRule"/>
</dbReference>
<feature type="binding site" evidence="14">
    <location>
        <position position="65"/>
    </location>
    <ligand>
        <name>ATP</name>
        <dbReference type="ChEBI" id="CHEBI:30616"/>
    </ligand>
</feature>
<dbReference type="GO" id="GO:0005737">
    <property type="term" value="C:cytoplasm"/>
    <property type="evidence" value="ECO:0007669"/>
    <property type="project" value="UniProtKB-SubCell"/>
</dbReference>
<gene>
    <name evidence="16" type="ORF">N782_06270</name>
</gene>
<dbReference type="InterPro" id="IPR010923">
    <property type="entry name" value="T(6)A37_SUA5"/>
</dbReference>
<dbReference type="SUPFAM" id="SSF55821">
    <property type="entry name" value="YrdC/RibB"/>
    <property type="match status" value="1"/>
</dbReference>
<evidence type="ECO:0000256" key="10">
    <source>
        <dbReference type="ARBA" id="ARBA00022840"/>
    </source>
</evidence>
<dbReference type="GO" id="GO:0006450">
    <property type="term" value="P:regulation of translational fidelity"/>
    <property type="evidence" value="ECO:0007669"/>
    <property type="project" value="TreeGrafter"/>
</dbReference>
<feature type="binding site" evidence="14">
    <location>
        <position position="124"/>
    </location>
    <ligand>
        <name>ATP</name>
        <dbReference type="ChEBI" id="CHEBI:30616"/>
    </ligand>
</feature>
<feature type="binding site" evidence="14">
    <location>
        <position position="202"/>
    </location>
    <ligand>
        <name>ATP</name>
        <dbReference type="ChEBI" id="CHEBI:30616"/>
    </ligand>
</feature>
<dbReference type="OrthoDB" id="9814580at2"/>
<dbReference type="FunFam" id="3.90.870.10:FF:000008">
    <property type="entry name" value="Threonylcarbamoyl-AMP synthase"/>
    <property type="match status" value="1"/>
</dbReference>
<evidence type="ECO:0000256" key="1">
    <source>
        <dbReference type="ARBA" id="ARBA00004496"/>
    </source>
</evidence>
<feature type="binding site" evidence="14">
    <location>
        <position position="150"/>
    </location>
    <ligand>
        <name>ATP</name>
        <dbReference type="ChEBI" id="CHEBI:30616"/>
    </ligand>
</feature>
<organism evidence="16 17">
    <name type="scientific">Pontibacillus yanchengensis Y32</name>
    <dbReference type="NCBI Taxonomy" id="1385514"/>
    <lineage>
        <taxon>Bacteria</taxon>
        <taxon>Bacillati</taxon>
        <taxon>Bacillota</taxon>
        <taxon>Bacilli</taxon>
        <taxon>Bacillales</taxon>
        <taxon>Bacillaceae</taxon>
        <taxon>Pontibacillus</taxon>
    </lineage>
</organism>
<protein>
    <recommendedName>
        <fullName evidence="4 13">Threonylcarbamoyl-AMP synthase</fullName>
        <shortName evidence="13">TC-AMP synthase</shortName>
        <ecNumber evidence="3 13">2.7.7.87</ecNumber>
    </recommendedName>
    <alternativeName>
        <fullName evidence="11 13">L-threonylcarbamoyladenylate synthase</fullName>
    </alternativeName>
</protein>
<dbReference type="AlphaFoldDB" id="A0A0A2TC30"/>
<dbReference type="GO" id="GO:0008033">
    <property type="term" value="P:tRNA processing"/>
    <property type="evidence" value="ECO:0007669"/>
    <property type="project" value="UniProtKB-KW"/>
</dbReference>
<dbReference type="InterPro" id="IPR006070">
    <property type="entry name" value="Sua5-like_dom"/>
</dbReference>
<dbReference type="PROSITE" id="PS51163">
    <property type="entry name" value="YRDC"/>
    <property type="match status" value="1"/>
</dbReference>
<keyword evidence="8 13" id="KW-0548">Nucleotidyltransferase</keyword>
<evidence type="ECO:0000256" key="6">
    <source>
        <dbReference type="ARBA" id="ARBA00022679"/>
    </source>
</evidence>
<dbReference type="GO" id="GO:0061710">
    <property type="term" value="F:L-threonylcarbamoyladenylate synthase"/>
    <property type="evidence" value="ECO:0007669"/>
    <property type="project" value="UniProtKB-EC"/>
</dbReference>
<feature type="binding site" evidence="14">
    <location>
        <position position="69"/>
    </location>
    <ligand>
        <name>ATP</name>
        <dbReference type="ChEBI" id="CHEBI:30616"/>
    </ligand>
</feature>
<comment type="caution">
    <text evidence="16">The sequence shown here is derived from an EMBL/GenBank/DDBJ whole genome shotgun (WGS) entry which is preliminary data.</text>
</comment>
<dbReference type="PANTHER" id="PTHR17490:SF16">
    <property type="entry name" value="THREONYLCARBAMOYL-AMP SYNTHASE"/>
    <property type="match status" value="1"/>
</dbReference>